<evidence type="ECO:0000313" key="1">
    <source>
        <dbReference type="EMBL" id="KAK8192598.1"/>
    </source>
</evidence>
<evidence type="ECO:0000313" key="2">
    <source>
        <dbReference type="Proteomes" id="UP001320706"/>
    </source>
</evidence>
<keyword evidence="2" id="KW-1185">Reference proteome</keyword>
<organism evidence="1 2">
    <name type="scientific">Zalaria obscura</name>
    <dbReference type="NCBI Taxonomy" id="2024903"/>
    <lineage>
        <taxon>Eukaryota</taxon>
        <taxon>Fungi</taxon>
        <taxon>Dikarya</taxon>
        <taxon>Ascomycota</taxon>
        <taxon>Pezizomycotina</taxon>
        <taxon>Dothideomycetes</taxon>
        <taxon>Dothideomycetidae</taxon>
        <taxon>Dothideales</taxon>
        <taxon>Zalariaceae</taxon>
        <taxon>Zalaria</taxon>
    </lineage>
</organism>
<reference evidence="1" key="1">
    <citation type="submission" date="2024-02" db="EMBL/GenBank/DDBJ databases">
        <title>Metagenome Assembled Genome of Zalaria obscura JY119.</title>
        <authorList>
            <person name="Vighnesh L."/>
            <person name="Jagadeeshwari U."/>
            <person name="Venkata Ramana C."/>
            <person name="Sasikala C."/>
        </authorList>
    </citation>
    <scope>NUCLEOTIDE SEQUENCE</scope>
    <source>
        <strain evidence="1">JY119</strain>
    </source>
</reference>
<gene>
    <name evidence="1" type="primary">LYS1</name>
    <name evidence="1" type="ORF">M8818_007768</name>
</gene>
<proteinExistence type="predicted"/>
<comment type="caution">
    <text evidence="1">The sequence shown here is derived from an EMBL/GenBank/DDBJ whole genome shotgun (WGS) entry which is preliminary data.</text>
</comment>
<sequence>MSFPTLHLRAETKPLEHRSALTPSTTKALLDAGYPINVERSTLRIFDDEDFEKVGATLVPEGSWPDAPADHIIIGLKELPEETFPLKHTHVQFAHCYKGQGGWEEVLARFPRGGGTLYDMEFLQDDSGRRVAAFGFHAGFAGAALAVKTWAHQLKTGKSDGLEGVKPYAHEDLLVKDISESLKQGEKIAGRQPRCFVMGALGRCGRGAVDCLQKVGVPDENIVKWDIQETRQRPGPYPEILESDIFVNCIYLSDPIPPFIEPSQLNSDSRKLSVVCDVSCDTTNPHNPIPIYSINTTFDHPTVPVEVKSGAPLSVISIDHLPSLMPREASEAFSSALLPSLMALKDRKSTNVWTQAEKLFNDKVATLPKEKLNA</sequence>
<name>A0ACC3S2T1_9PEZI</name>
<accession>A0ACC3S2T1</accession>
<protein>
    <submittedName>
        <fullName evidence="1">Saccharopine dehydrogenase</fullName>
    </submittedName>
</protein>
<dbReference type="Proteomes" id="UP001320706">
    <property type="component" value="Unassembled WGS sequence"/>
</dbReference>
<dbReference type="EMBL" id="JAMKPW020000044">
    <property type="protein sequence ID" value="KAK8192598.1"/>
    <property type="molecule type" value="Genomic_DNA"/>
</dbReference>